<gene>
    <name evidence="1" type="ORF">Scep_027520</name>
</gene>
<evidence type="ECO:0000313" key="1">
    <source>
        <dbReference type="EMBL" id="KAK9088438.1"/>
    </source>
</evidence>
<dbReference type="AlphaFoldDB" id="A0AAP0HHB5"/>
<sequence>MFTSSSESDPTTSLLKFLFIAKSSPIFTPYHELVPSLPHGRIRAPLYHHS</sequence>
<reference evidence="1 2" key="1">
    <citation type="submission" date="2024-01" db="EMBL/GenBank/DDBJ databases">
        <title>Genome assemblies of Stephania.</title>
        <authorList>
            <person name="Yang L."/>
        </authorList>
    </citation>
    <scope>NUCLEOTIDE SEQUENCE [LARGE SCALE GENOMIC DNA]</scope>
    <source>
        <strain evidence="1">JXDWG</strain>
        <tissue evidence="1">Leaf</tissue>
    </source>
</reference>
<comment type="caution">
    <text evidence="1">The sequence shown here is derived from an EMBL/GenBank/DDBJ whole genome shotgun (WGS) entry which is preliminary data.</text>
</comment>
<dbReference type="Proteomes" id="UP001419268">
    <property type="component" value="Unassembled WGS sequence"/>
</dbReference>
<dbReference type="EMBL" id="JBBNAG010000012">
    <property type="protein sequence ID" value="KAK9088438.1"/>
    <property type="molecule type" value="Genomic_DNA"/>
</dbReference>
<proteinExistence type="predicted"/>
<protein>
    <submittedName>
        <fullName evidence="1">Uncharacterized protein</fullName>
    </submittedName>
</protein>
<evidence type="ECO:0000313" key="2">
    <source>
        <dbReference type="Proteomes" id="UP001419268"/>
    </source>
</evidence>
<organism evidence="1 2">
    <name type="scientific">Stephania cephalantha</name>
    <dbReference type="NCBI Taxonomy" id="152367"/>
    <lineage>
        <taxon>Eukaryota</taxon>
        <taxon>Viridiplantae</taxon>
        <taxon>Streptophyta</taxon>
        <taxon>Embryophyta</taxon>
        <taxon>Tracheophyta</taxon>
        <taxon>Spermatophyta</taxon>
        <taxon>Magnoliopsida</taxon>
        <taxon>Ranunculales</taxon>
        <taxon>Menispermaceae</taxon>
        <taxon>Menispermoideae</taxon>
        <taxon>Cissampelideae</taxon>
        <taxon>Stephania</taxon>
    </lineage>
</organism>
<keyword evidence="2" id="KW-1185">Reference proteome</keyword>
<accession>A0AAP0HHB5</accession>
<name>A0AAP0HHB5_9MAGN</name>